<dbReference type="Pfam" id="PF17236">
    <property type="entry name" value="SU10_MCP"/>
    <property type="match status" value="1"/>
</dbReference>
<reference evidence="1 2" key="1">
    <citation type="submission" date="2012-08" db="EMBL/GenBank/DDBJ databases">
        <title>The Genome Sequence of Barnesiella intestinihominis YIT 11860.</title>
        <authorList>
            <consortium name="The Broad Institute Genome Sequencing Platform"/>
            <person name="Earl A."/>
            <person name="Ward D."/>
            <person name="Feldgarden M."/>
            <person name="Gevers D."/>
            <person name="Morotomi M."/>
            <person name="Walker B."/>
            <person name="Young S.K."/>
            <person name="Zeng Q."/>
            <person name="Gargeya S."/>
            <person name="Fitzgerald M."/>
            <person name="Haas B."/>
            <person name="Abouelleil A."/>
            <person name="Alvarado L."/>
            <person name="Arachchi H.M."/>
            <person name="Berlin A.M."/>
            <person name="Chapman S.B."/>
            <person name="Goldberg J."/>
            <person name="Griggs A."/>
            <person name="Gujja S."/>
            <person name="Hansen M."/>
            <person name="Howarth C."/>
            <person name="Imamovic A."/>
            <person name="Larimer J."/>
            <person name="McCowen C."/>
            <person name="Montmayeur A."/>
            <person name="Murphy C."/>
            <person name="Neiman D."/>
            <person name="Pearson M."/>
            <person name="Priest M."/>
            <person name="Roberts A."/>
            <person name="Saif S."/>
            <person name="Shea T."/>
            <person name="Sisk P."/>
            <person name="Sykes S."/>
            <person name="Wortman J."/>
            <person name="Nusbaum C."/>
            <person name="Birren B."/>
        </authorList>
    </citation>
    <scope>NUCLEOTIDE SEQUENCE [LARGE SCALE GENOMIC DNA]</scope>
    <source>
        <strain evidence="1 2">YIT 11860</strain>
    </source>
</reference>
<evidence type="ECO:0000313" key="2">
    <source>
        <dbReference type="Proteomes" id="UP000006044"/>
    </source>
</evidence>
<comment type="caution">
    <text evidence="1">The sequence shown here is derived from an EMBL/GenBank/DDBJ whole genome shotgun (WGS) entry which is preliminary data.</text>
</comment>
<dbReference type="InterPro" id="IPR035198">
    <property type="entry name" value="SU10_MCP"/>
</dbReference>
<organism evidence="1 2">
    <name type="scientific">Barnesiella intestinihominis YIT 11860</name>
    <dbReference type="NCBI Taxonomy" id="742726"/>
    <lineage>
        <taxon>Bacteria</taxon>
        <taxon>Pseudomonadati</taxon>
        <taxon>Bacteroidota</taxon>
        <taxon>Bacteroidia</taxon>
        <taxon>Bacteroidales</taxon>
        <taxon>Barnesiellaceae</taxon>
        <taxon>Barnesiella</taxon>
    </lineage>
</organism>
<proteinExistence type="predicted"/>
<accession>K0X7Y6</accession>
<dbReference type="EMBL" id="ADLE01000001">
    <property type="protein sequence ID" value="EJZ66526.1"/>
    <property type="molecule type" value="Genomic_DNA"/>
</dbReference>
<keyword evidence="2" id="KW-1185">Reference proteome</keyword>
<dbReference type="PATRIC" id="fig|742726.3.peg.749"/>
<dbReference type="AlphaFoldDB" id="K0X7Y6"/>
<name>K0X7Y6_9BACT</name>
<dbReference type="Proteomes" id="UP000006044">
    <property type="component" value="Unassembled WGS sequence"/>
</dbReference>
<dbReference type="eggNOG" id="ENOG502Z7P9">
    <property type="taxonomic scope" value="Bacteria"/>
</dbReference>
<dbReference type="HOGENOM" id="CLU_591484_0_0_10"/>
<protein>
    <submittedName>
        <fullName evidence="1">Uncharacterized protein</fullName>
    </submittedName>
</protein>
<dbReference type="STRING" id="742726.HMPREF9448_00705"/>
<evidence type="ECO:0000313" key="1">
    <source>
        <dbReference type="EMBL" id="EJZ66526.1"/>
    </source>
</evidence>
<sequence length="477" mass="53575">MFLLYSKMKREMKNFLLKWKKPLLWLTGFVLLVLCWQVWDGLFDAGLALAAIVPGMSGGKIVSNEPLTTDIVREGSPSLLRSEVDKRIVKIRPMSTPIDQLSRWNGSRKASSMIVDYYSVDVKPTKSYMKASYVAPGASTVNDSHKKATINAVDNSIFEVSETLLVQGVKGYDPDGEMSNADLVLYIAAKDEDTGALTVYPINGSKIGSVTNCVPSIPVNTPLIRMGRAATELDVQTAQFAALPIKSQNFCQIFKMQIEQSTFQKIANKEVEWDFSDAEEAAIYDMRLGMEKSFMFGVKNTIFDPRKKENVMLTGGIWWQAGNHYTYNPTVEMTQNDLIDMMRQAFTGNGGNKRKVLIGGSSFIGRINKIEMTKVVMAREDKVQWGIDFSEIKSKFGKLYVLYSEVFDDCGMSDYGFIFDPEFIQKWSHVPFDSQELDLKKSGVRNTDALVLTEASCLTLRYPAAHMRIEPVIPDEE</sequence>
<gene>
    <name evidence="1" type="ORF">HMPREF9448_00705</name>
</gene>